<dbReference type="RefSeq" id="WP_198143561.1">
    <property type="nucleotide sequence ID" value="NZ_CP012669.1"/>
</dbReference>
<dbReference type="KEGG" id="aep:AMC99_00556"/>
<reference evidence="1 2" key="1">
    <citation type="submission" date="2015-09" db="EMBL/GenBank/DDBJ databases">
        <title>Complete genome sequence of a benzo[a]pyrene-degrading bacterium Altererythrobacter epoxidivorans CGMCC 1.7731T.</title>
        <authorList>
            <person name="Li Z."/>
            <person name="Cheng H."/>
            <person name="Huo Y."/>
            <person name="Xu X."/>
        </authorList>
    </citation>
    <scope>NUCLEOTIDE SEQUENCE [LARGE SCALE GENOMIC DNA]</scope>
    <source>
        <strain evidence="1 2">CGMCC 1.7731</strain>
    </source>
</reference>
<evidence type="ECO:0000313" key="1">
    <source>
        <dbReference type="EMBL" id="ALE15866.1"/>
    </source>
</evidence>
<dbReference type="STRING" id="361183.AMC99_00556"/>
<dbReference type="AlphaFoldDB" id="A0A0M3T9Z4"/>
<dbReference type="Proteomes" id="UP000057938">
    <property type="component" value="Chromosome"/>
</dbReference>
<dbReference type="PATRIC" id="fig|361183.4.peg.547"/>
<sequence length="299" mass="33013">MPRVIDQKPQQPCTLGDAVDAIARAGFDPSDDASVSGVARWLGRLMANRRFLGDILIEQLKPLHRETSIESGYGPQAIVLSPLQDNVFLRANIWPSPSDHCFATSGAESFVYGVPHDHNFSFLTGGYLGPGYRSDYYEYDYAGVAGFAGEEVPLRFIERSALHEGKVQLYRAHLDIHSQLPPESLSVSLNVMHIDPAQSWFDQYGFDLESGTVTRVLSPNSTETFLRAAVATGHGDAIDLAEHFARSHPSDRLRLASYEARSMLCESAEERDALWREAEGSGSRMVEAIALRKRAMLAA</sequence>
<keyword evidence="2" id="KW-1185">Reference proteome</keyword>
<dbReference type="EMBL" id="CP012669">
    <property type="protein sequence ID" value="ALE15866.1"/>
    <property type="molecule type" value="Genomic_DNA"/>
</dbReference>
<gene>
    <name evidence="1" type="ORF">AMC99_00556</name>
</gene>
<evidence type="ECO:0000313" key="2">
    <source>
        <dbReference type="Proteomes" id="UP000057938"/>
    </source>
</evidence>
<name>A0A0M3T9Z4_9SPHN</name>
<protein>
    <submittedName>
        <fullName evidence="1">Putative ISXo8 transposase</fullName>
    </submittedName>
</protein>
<proteinExistence type="predicted"/>
<accession>A0A0M3T9Z4</accession>
<organism evidence="1 2">
    <name type="scientific">Altererythrobacter epoxidivorans</name>
    <dbReference type="NCBI Taxonomy" id="361183"/>
    <lineage>
        <taxon>Bacteria</taxon>
        <taxon>Pseudomonadati</taxon>
        <taxon>Pseudomonadota</taxon>
        <taxon>Alphaproteobacteria</taxon>
        <taxon>Sphingomonadales</taxon>
        <taxon>Erythrobacteraceae</taxon>
        <taxon>Altererythrobacter</taxon>
    </lineage>
</organism>